<evidence type="ECO:0000313" key="3">
    <source>
        <dbReference type="EMBL" id="NXC92178.1"/>
    </source>
</evidence>
<dbReference type="AlphaFoldDB" id="A0A851RF62"/>
<feature type="transmembrane region" description="Helical" evidence="2">
    <location>
        <begin position="63"/>
        <end position="83"/>
    </location>
</feature>
<feature type="non-terminal residue" evidence="3">
    <location>
        <position position="94"/>
    </location>
</feature>
<dbReference type="Pfam" id="PF00429">
    <property type="entry name" value="TLV_coat"/>
    <property type="match status" value="1"/>
</dbReference>
<dbReference type="InterPro" id="IPR018154">
    <property type="entry name" value="TLV/ENV_coat_polyprotein"/>
</dbReference>
<keyword evidence="2" id="KW-0472">Membrane</keyword>
<sequence length="94" mass="10732">TFFHSAIRALIPSLGIAELERVVVNISAIIEHTEWQTTDTISALQEEEIHDLSHMILQNRMDLNFLLTAQGVCAIINTTYCFYIDQSRRIKDLA</sequence>
<keyword evidence="2" id="KW-1133">Transmembrane helix</keyword>
<organism evidence="3 4">
    <name type="scientific">Tychaedon coryphoeus</name>
    <name type="common">Karoo scrub-robin</name>
    <name type="synonym">Erythropygia coryphaeus</name>
    <dbReference type="NCBI Taxonomy" id="614051"/>
    <lineage>
        <taxon>Eukaryota</taxon>
        <taxon>Metazoa</taxon>
        <taxon>Chordata</taxon>
        <taxon>Craniata</taxon>
        <taxon>Vertebrata</taxon>
        <taxon>Euteleostomi</taxon>
        <taxon>Archelosauria</taxon>
        <taxon>Archosauria</taxon>
        <taxon>Dinosauria</taxon>
        <taxon>Saurischia</taxon>
        <taxon>Theropoda</taxon>
        <taxon>Coelurosauria</taxon>
        <taxon>Aves</taxon>
        <taxon>Neognathae</taxon>
        <taxon>Neoaves</taxon>
        <taxon>Telluraves</taxon>
        <taxon>Australaves</taxon>
        <taxon>Passeriformes</taxon>
        <taxon>Muscicapidae</taxon>
        <taxon>Cercotrichas</taxon>
    </lineage>
</organism>
<evidence type="ECO:0000256" key="1">
    <source>
        <dbReference type="ARBA" id="ARBA00023157"/>
    </source>
</evidence>
<dbReference type="PANTHER" id="PTHR10424">
    <property type="entry name" value="VIRAL ENVELOPE PROTEIN"/>
    <property type="match status" value="1"/>
</dbReference>
<feature type="non-terminal residue" evidence="3">
    <location>
        <position position="1"/>
    </location>
</feature>
<accession>A0A851RF62</accession>
<reference evidence="3" key="1">
    <citation type="submission" date="2019-09" db="EMBL/GenBank/DDBJ databases">
        <title>Bird 10,000 Genomes (B10K) Project - Family phase.</title>
        <authorList>
            <person name="Zhang G."/>
        </authorList>
    </citation>
    <scope>NUCLEOTIDE SEQUENCE</scope>
    <source>
        <strain evidence="3">OUT-0024</strain>
        <tissue evidence="3">Muscle</tissue>
    </source>
</reference>
<name>A0A851RF62_TYCCO</name>
<dbReference type="Proteomes" id="UP000631545">
    <property type="component" value="Unassembled WGS sequence"/>
</dbReference>
<evidence type="ECO:0000256" key="2">
    <source>
        <dbReference type="SAM" id="Phobius"/>
    </source>
</evidence>
<dbReference type="PANTHER" id="PTHR10424:SF73">
    <property type="entry name" value="ENDOGENOUS RETROVIRUS GROUP FC1 ENV POLYPROTEIN-RELATED"/>
    <property type="match status" value="1"/>
</dbReference>
<dbReference type="EMBL" id="WBND01002223">
    <property type="protein sequence ID" value="NXC92178.1"/>
    <property type="molecule type" value="Genomic_DNA"/>
</dbReference>
<evidence type="ECO:0000313" key="4">
    <source>
        <dbReference type="Proteomes" id="UP000631545"/>
    </source>
</evidence>
<proteinExistence type="predicted"/>
<dbReference type="SUPFAM" id="SSF58069">
    <property type="entry name" value="Virus ectodomain"/>
    <property type="match status" value="1"/>
</dbReference>
<protein>
    <submittedName>
        <fullName evidence="3">ERVV2 protein</fullName>
    </submittedName>
</protein>
<keyword evidence="1" id="KW-1015">Disulfide bond</keyword>
<gene>
    <name evidence="3" type="primary">Ervv2_0</name>
    <name evidence="3" type="ORF">CERCOR_R14735</name>
</gene>
<dbReference type="Gene3D" id="1.10.287.210">
    <property type="match status" value="1"/>
</dbReference>
<comment type="caution">
    <text evidence="3">The sequence shown here is derived from an EMBL/GenBank/DDBJ whole genome shotgun (WGS) entry which is preliminary data.</text>
</comment>
<keyword evidence="2" id="KW-0812">Transmembrane</keyword>
<keyword evidence="4" id="KW-1185">Reference proteome</keyword>